<dbReference type="EMBL" id="WNTK01023017">
    <property type="protein sequence ID" value="KAG9461360.1"/>
    <property type="molecule type" value="Genomic_DNA"/>
</dbReference>
<name>A0A8J6BD56_ELECQ</name>
<comment type="caution">
    <text evidence="1">The sequence shown here is derived from an EMBL/GenBank/DDBJ whole genome shotgun (WGS) entry which is preliminary data.</text>
</comment>
<dbReference type="AlphaFoldDB" id="A0A8J6BD56"/>
<keyword evidence="2" id="KW-1185">Reference proteome</keyword>
<organism evidence="1 2">
    <name type="scientific">Eleutherodactylus coqui</name>
    <name type="common">Puerto Rican coqui</name>
    <dbReference type="NCBI Taxonomy" id="57060"/>
    <lineage>
        <taxon>Eukaryota</taxon>
        <taxon>Metazoa</taxon>
        <taxon>Chordata</taxon>
        <taxon>Craniata</taxon>
        <taxon>Vertebrata</taxon>
        <taxon>Euteleostomi</taxon>
        <taxon>Amphibia</taxon>
        <taxon>Batrachia</taxon>
        <taxon>Anura</taxon>
        <taxon>Neobatrachia</taxon>
        <taxon>Hyloidea</taxon>
        <taxon>Eleutherodactylidae</taxon>
        <taxon>Eleutherodactylinae</taxon>
        <taxon>Eleutherodactylus</taxon>
        <taxon>Eleutherodactylus</taxon>
    </lineage>
</organism>
<reference evidence="1" key="1">
    <citation type="thesis" date="2020" institute="ProQuest LLC" country="789 East Eisenhower Parkway, Ann Arbor, MI, USA">
        <title>Comparative Genomics and Chromosome Evolution.</title>
        <authorList>
            <person name="Mudd A.B."/>
        </authorList>
    </citation>
    <scope>NUCLEOTIDE SEQUENCE</scope>
    <source>
        <strain evidence="1">HN-11 Male</strain>
        <tissue evidence="1">Kidney and liver</tissue>
    </source>
</reference>
<gene>
    <name evidence="1" type="ORF">GDO78_017132</name>
</gene>
<evidence type="ECO:0000313" key="2">
    <source>
        <dbReference type="Proteomes" id="UP000770717"/>
    </source>
</evidence>
<dbReference type="Proteomes" id="UP000770717">
    <property type="component" value="Unassembled WGS sequence"/>
</dbReference>
<protein>
    <submittedName>
        <fullName evidence="1">Uncharacterized protein</fullName>
    </submittedName>
</protein>
<evidence type="ECO:0000313" key="1">
    <source>
        <dbReference type="EMBL" id="KAG9461360.1"/>
    </source>
</evidence>
<sequence>MSEYEEWEYIYTTHDAARGPSYARLVLPPAGTYQAFSQGEINLFGTTCTIELDYIQTLRSSPGNNHNLPATSEGTPRRKGVQREWITAIEVLIKTLHIYLFL</sequence>
<proteinExistence type="predicted"/>
<accession>A0A8J6BD56</accession>